<evidence type="ECO:0000313" key="3">
    <source>
        <dbReference type="Proteomes" id="UP000324222"/>
    </source>
</evidence>
<keyword evidence="3" id="KW-1185">Reference proteome</keyword>
<sequence length="267" mass="29928">MRSSGAVRPRETGLPRAPLITRDAWREAGSECHVSLFQRQGVTAPRRQHIPVGAHGRGRCSDSNSISDPSRVFLDLQIRAACCAPLAGGVVLTRRHMCSTTERVGMVLLGYTHVAAHTSSYLRLLVRHKVFYRRQWSLGGFGRLVGGDFQQKQLTMEACRSLPVAYLQVSPHARTPNHQAIPKTRTACECPAPHLRLWHCFSPSNPRCQPPITTTTPRPRRRRRMESITSKRSPMSRASPAAAEFAIRGNVHFDNKLFVQSWQPLRA</sequence>
<evidence type="ECO:0000256" key="1">
    <source>
        <dbReference type="SAM" id="MobiDB-lite"/>
    </source>
</evidence>
<dbReference type="Proteomes" id="UP000324222">
    <property type="component" value="Unassembled WGS sequence"/>
</dbReference>
<comment type="caution">
    <text evidence="2">The sequence shown here is derived from an EMBL/GenBank/DDBJ whole genome shotgun (WGS) entry which is preliminary data.</text>
</comment>
<protein>
    <submittedName>
        <fullName evidence="2">Uncharacterized protein</fullName>
    </submittedName>
</protein>
<dbReference type="AlphaFoldDB" id="A0A5B7EIP0"/>
<gene>
    <name evidence="2" type="ORF">E2C01_027417</name>
</gene>
<evidence type="ECO:0000313" key="2">
    <source>
        <dbReference type="EMBL" id="MPC34042.1"/>
    </source>
</evidence>
<organism evidence="2 3">
    <name type="scientific">Portunus trituberculatus</name>
    <name type="common">Swimming crab</name>
    <name type="synonym">Neptunus trituberculatus</name>
    <dbReference type="NCBI Taxonomy" id="210409"/>
    <lineage>
        <taxon>Eukaryota</taxon>
        <taxon>Metazoa</taxon>
        <taxon>Ecdysozoa</taxon>
        <taxon>Arthropoda</taxon>
        <taxon>Crustacea</taxon>
        <taxon>Multicrustacea</taxon>
        <taxon>Malacostraca</taxon>
        <taxon>Eumalacostraca</taxon>
        <taxon>Eucarida</taxon>
        <taxon>Decapoda</taxon>
        <taxon>Pleocyemata</taxon>
        <taxon>Brachyura</taxon>
        <taxon>Eubrachyura</taxon>
        <taxon>Portunoidea</taxon>
        <taxon>Portunidae</taxon>
        <taxon>Portuninae</taxon>
        <taxon>Portunus</taxon>
    </lineage>
</organism>
<feature type="region of interest" description="Disordered" evidence="1">
    <location>
        <begin position="209"/>
        <end position="239"/>
    </location>
</feature>
<accession>A0A5B7EIP0</accession>
<proteinExistence type="predicted"/>
<dbReference type="EMBL" id="VSRR010002969">
    <property type="protein sequence ID" value="MPC34042.1"/>
    <property type="molecule type" value="Genomic_DNA"/>
</dbReference>
<name>A0A5B7EIP0_PORTR</name>
<feature type="compositionally biased region" description="Low complexity" evidence="1">
    <location>
        <begin position="230"/>
        <end position="239"/>
    </location>
</feature>
<reference evidence="2 3" key="1">
    <citation type="submission" date="2019-05" db="EMBL/GenBank/DDBJ databases">
        <title>Another draft genome of Portunus trituberculatus and its Hox gene families provides insights of decapod evolution.</title>
        <authorList>
            <person name="Jeong J.-H."/>
            <person name="Song I."/>
            <person name="Kim S."/>
            <person name="Choi T."/>
            <person name="Kim D."/>
            <person name="Ryu S."/>
            <person name="Kim W."/>
        </authorList>
    </citation>
    <scope>NUCLEOTIDE SEQUENCE [LARGE SCALE GENOMIC DNA]</scope>
    <source>
        <tissue evidence="2">Muscle</tissue>
    </source>
</reference>